<dbReference type="Proteomes" id="UP000182427">
    <property type="component" value="Chromosome I"/>
</dbReference>
<comment type="subunit">
    <text evidence="2">Homodimer.</text>
</comment>
<dbReference type="GO" id="GO:0005829">
    <property type="term" value="C:cytosol"/>
    <property type="evidence" value="ECO:0007669"/>
    <property type="project" value="TreeGrafter"/>
</dbReference>
<dbReference type="GO" id="GO:0003677">
    <property type="term" value="F:DNA binding"/>
    <property type="evidence" value="ECO:0007669"/>
    <property type="project" value="UniProtKB-UniRule"/>
</dbReference>
<keyword evidence="5" id="KW-1185">Reference proteome</keyword>
<organism evidence="4 5">
    <name type="scientific">Terriglobus roseus</name>
    <dbReference type="NCBI Taxonomy" id="392734"/>
    <lineage>
        <taxon>Bacteria</taxon>
        <taxon>Pseudomonadati</taxon>
        <taxon>Acidobacteriota</taxon>
        <taxon>Terriglobia</taxon>
        <taxon>Terriglobales</taxon>
        <taxon>Acidobacteriaceae</taxon>
        <taxon>Terriglobus</taxon>
    </lineage>
</organism>
<feature type="region of interest" description="Disordered" evidence="3">
    <location>
        <begin position="1"/>
        <end position="32"/>
    </location>
</feature>
<dbReference type="OrthoDB" id="9795263at2"/>
<dbReference type="HAMAP" id="MF_00274">
    <property type="entry name" value="DNA_YbaB_EbfC"/>
    <property type="match status" value="1"/>
</dbReference>
<dbReference type="GO" id="GO:0043590">
    <property type="term" value="C:bacterial nucleoid"/>
    <property type="evidence" value="ECO:0007669"/>
    <property type="project" value="UniProtKB-UniRule"/>
</dbReference>
<dbReference type="PANTHER" id="PTHR33449">
    <property type="entry name" value="NUCLEOID-ASSOCIATED PROTEIN YBAB"/>
    <property type="match status" value="1"/>
</dbReference>
<evidence type="ECO:0000313" key="4">
    <source>
        <dbReference type="EMBL" id="SDF19646.1"/>
    </source>
</evidence>
<dbReference type="Gene3D" id="3.30.1310.10">
    <property type="entry name" value="Nucleoid-associated protein YbaB-like domain"/>
    <property type="match status" value="1"/>
</dbReference>
<reference evidence="4 5" key="1">
    <citation type="submission" date="2016-10" db="EMBL/GenBank/DDBJ databases">
        <authorList>
            <person name="de Groot N.N."/>
        </authorList>
    </citation>
    <scope>NUCLEOTIDE SEQUENCE [LARGE SCALE GENOMIC DNA]</scope>
    <source>
        <strain evidence="4 5">GAS232</strain>
    </source>
</reference>
<name>A0A1G7J439_9BACT</name>
<comment type="similarity">
    <text evidence="2">Belongs to the YbaB/EbfC family.</text>
</comment>
<dbReference type="PANTHER" id="PTHR33449:SF1">
    <property type="entry name" value="NUCLEOID-ASSOCIATED PROTEIN YBAB"/>
    <property type="match status" value="1"/>
</dbReference>
<evidence type="ECO:0000313" key="5">
    <source>
        <dbReference type="Proteomes" id="UP000182427"/>
    </source>
</evidence>
<comment type="subcellular location">
    <subcellularLocation>
        <location evidence="2">Cytoplasm</location>
        <location evidence="2">Nucleoid</location>
    </subcellularLocation>
</comment>
<feature type="compositionally biased region" description="Low complexity" evidence="3">
    <location>
        <begin position="7"/>
        <end position="32"/>
    </location>
</feature>
<accession>A0A1G7J439</accession>
<keyword evidence="1 2" id="KW-0238">DNA-binding</keyword>
<dbReference type="InterPro" id="IPR004401">
    <property type="entry name" value="YbaB/EbfC"/>
</dbReference>
<dbReference type="NCBIfam" id="TIGR00103">
    <property type="entry name" value="DNA_YbaB_EbfC"/>
    <property type="match status" value="1"/>
</dbReference>
<keyword evidence="2" id="KW-0963">Cytoplasm</keyword>
<dbReference type="EMBL" id="LT629690">
    <property type="protein sequence ID" value="SDF19646.1"/>
    <property type="molecule type" value="Genomic_DNA"/>
</dbReference>
<proteinExistence type="inferred from homology"/>
<dbReference type="PIRSF" id="PIRSF004555">
    <property type="entry name" value="UCP004555"/>
    <property type="match status" value="1"/>
</dbReference>
<dbReference type="RefSeq" id="WP_047493075.1">
    <property type="nucleotide sequence ID" value="NZ_LT629690.1"/>
</dbReference>
<dbReference type="SUPFAM" id="SSF82607">
    <property type="entry name" value="YbaB-like"/>
    <property type="match status" value="1"/>
</dbReference>
<evidence type="ECO:0000256" key="2">
    <source>
        <dbReference type="HAMAP-Rule" id="MF_00274"/>
    </source>
</evidence>
<gene>
    <name evidence="4" type="ORF">SAMN05444167_1683</name>
</gene>
<comment type="function">
    <text evidence="2">Binds to DNA and alters its conformation. May be involved in regulation of gene expression, nucleoid organization and DNA protection.</text>
</comment>
<evidence type="ECO:0000256" key="1">
    <source>
        <dbReference type="ARBA" id="ARBA00023125"/>
    </source>
</evidence>
<dbReference type="AlphaFoldDB" id="A0A1G7J439"/>
<protein>
    <recommendedName>
        <fullName evidence="2">Nucleoid-associated protein SAMN05444167_1683</fullName>
    </recommendedName>
</protein>
<dbReference type="Pfam" id="PF02575">
    <property type="entry name" value="YbaB_DNA_bd"/>
    <property type="match status" value="1"/>
</dbReference>
<dbReference type="InterPro" id="IPR036894">
    <property type="entry name" value="YbaB-like_sf"/>
</dbReference>
<evidence type="ECO:0000256" key="3">
    <source>
        <dbReference type="SAM" id="MobiDB-lite"/>
    </source>
</evidence>
<sequence>MDFGKLQEMMGQAQHMQAQMEEKLATTTAEATSGGGLVTARVNGRKELLRLKLDPNVLTAASGDIEMLEDLITAAINEAGRKADAQMQSETQGMLGGMDLGKLLG</sequence>